<dbReference type="RefSeq" id="WP_160869891.1">
    <property type="nucleotide sequence ID" value="NZ_CP132302.1"/>
</dbReference>
<name>A0AA50CM70_9HYPH</name>
<organism evidence="2 3">
    <name type="scientific">Shinella sumterensis</name>
    <dbReference type="NCBI Taxonomy" id="1967501"/>
    <lineage>
        <taxon>Bacteria</taxon>
        <taxon>Pseudomonadati</taxon>
        <taxon>Pseudomonadota</taxon>
        <taxon>Alphaproteobacteria</taxon>
        <taxon>Hyphomicrobiales</taxon>
        <taxon>Rhizobiaceae</taxon>
        <taxon>Shinella</taxon>
    </lineage>
</organism>
<evidence type="ECO:0000256" key="1">
    <source>
        <dbReference type="SAM" id="MobiDB-lite"/>
    </source>
</evidence>
<sequence>MSAIIYRNAKCSTALAPLALIRAAGIEHRRLFRLNAVDGGPRSLIADADRQYTTPSARRGQPMPNIAPDDRC</sequence>
<evidence type="ECO:0000313" key="2">
    <source>
        <dbReference type="EMBL" id="WLR97836.1"/>
    </source>
</evidence>
<proteinExistence type="predicted"/>
<accession>A0AA50CM70</accession>
<dbReference type="EMBL" id="CP132302">
    <property type="protein sequence ID" value="WLR97836.1"/>
    <property type="molecule type" value="Genomic_DNA"/>
</dbReference>
<feature type="region of interest" description="Disordered" evidence="1">
    <location>
        <begin position="52"/>
        <end position="72"/>
    </location>
</feature>
<reference evidence="2 3" key="1">
    <citation type="submission" date="2023-08" db="EMBL/GenBank/DDBJ databases">
        <title>Pathogen: clinical or host-associated sample.</title>
        <authorList>
            <person name="Hergert J."/>
            <person name="Casey R."/>
            <person name="Wagner J."/>
            <person name="Young E.L."/>
            <person name="Oakeson K.F."/>
        </authorList>
    </citation>
    <scope>NUCLEOTIDE SEQUENCE [LARGE SCALE GENOMIC DNA]</scope>
    <source>
        <strain evidence="2 3">1760953</strain>
    </source>
</reference>
<dbReference type="AlphaFoldDB" id="A0AA50CM70"/>
<keyword evidence="3" id="KW-1185">Reference proteome</keyword>
<dbReference type="Proteomes" id="UP001234585">
    <property type="component" value="Chromosome"/>
</dbReference>
<evidence type="ECO:0000313" key="3">
    <source>
        <dbReference type="Proteomes" id="UP001234585"/>
    </source>
</evidence>
<protein>
    <submittedName>
        <fullName evidence="2">Uncharacterized protein</fullName>
    </submittedName>
</protein>
<gene>
    <name evidence="2" type="ORF">Q9313_02060</name>
</gene>